<evidence type="ECO:0000313" key="4">
    <source>
        <dbReference type="Proteomes" id="UP000602087"/>
    </source>
</evidence>
<dbReference type="InterPro" id="IPR029052">
    <property type="entry name" value="Metallo-depent_PP-like"/>
</dbReference>
<reference evidence="3" key="1">
    <citation type="submission" date="2020-12" db="EMBL/GenBank/DDBJ databases">
        <title>Sanguibacter suaedae sp. nov., isolated from Suaeda aralocaspica.</title>
        <authorList>
            <person name="Ma Q."/>
        </authorList>
    </citation>
    <scope>NUCLEOTIDE SEQUENCE</scope>
    <source>
        <strain evidence="3">YZGR15</strain>
    </source>
</reference>
<proteinExistence type="predicted"/>
<dbReference type="AlphaFoldDB" id="A0A934I2I6"/>
<dbReference type="Proteomes" id="UP000602087">
    <property type="component" value="Unassembled WGS sequence"/>
</dbReference>
<feature type="compositionally biased region" description="Gly residues" evidence="1">
    <location>
        <begin position="628"/>
        <end position="637"/>
    </location>
</feature>
<keyword evidence="4" id="KW-1185">Reference proteome</keyword>
<dbReference type="Gene3D" id="3.60.21.10">
    <property type="match status" value="1"/>
</dbReference>
<keyword evidence="2" id="KW-0472">Membrane</keyword>
<gene>
    <name evidence="3" type="ORF">JAV76_05125</name>
</gene>
<keyword evidence="2" id="KW-0812">Transmembrane</keyword>
<dbReference type="SUPFAM" id="SSF56300">
    <property type="entry name" value="Metallo-dependent phosphatases"/>
    <property type="match status" value="1"/>
</dbReference>
<dbReference type="EMBL" id="JAEINH010000003">
    <property type="protein sequence ID" value="MBI9114394.1"/>
    <property type="molecule type" value="Genomic_DNA"/>
</dbReference>
<sequence>MGPQPPHPPRTRAQDLLDRVRAHPPHSAPVPPRWLRRTLVVTLVVLSCALFGVAGARTEASLGPHNATYEVTMNAIATVDLGPLGTVQLRSPAPGPLGVRVTIEEIPDDLQFVDSSTTLDALASDVEGYLQFFGGPQETVAFVVGALVQDAIRRTVAALLVVLVVAVAGYFVLGPGRRLELSRPLARRTWELTTVAVVVALVAGVTTAGRVEERLQAVGSQASPVFDGTPLEGARITGRLSGVIDTYGGQLVDVYRDNESFYAQADRNLHTAWAERAELLEQSGTRLEENVPARSTADPTDPASSTDPDDPAPDGTEGTDGTAGAPEGTGSAGPEEAGEGSDRPAAGEQTDEAEEGAGEPPAQVPDVIAPQDQDVVTLLMITDLHCNTGMTPLIRSVAELSGADVVLNGGDTTINGTAVERFCMESFASAVPSGARMVQADGNHDSELTSQHAAEAGVTVLDGQIVDVAGVRILGDSDPNETRIGQGSTSVDGETYLEAGERLRDVACEARDPADILLIHTPKVGEPVLASGCVPVQLSGHFHTRYGPLRNGLGIRYIGSSTAGSVEGQPTVGPLNGDAEMTVFRFDRERRVMLDYQIVQVRPDASVEVGARLAFPQPPVVEADEGGTTEGGAGDDAGGADEPRDETTEGVAEE</sequence>
<feature type="compositionally biased region" description="Low complexity" evidence="1">
    <location>
        <begin position="313"/>
        <end position="335"/>
    </location>
</feature>
<name>A0A934I2I6_9MICO</name>
<feature type="region of interest" description="Disordered" evidence="1">
    <location>
        <begin position="283"/>
        <end position="367"/>
    </location>
</feature>
<comment type="caution">
    <text evidence="3">The sequence shown here is derived from an EMBL/GenBank/DDBJ whole genome shotgun (WGS) entry which is preliminary data.</text>
</comment>
<feature type="region of interest" description="Disordered" evidence="1">
    <location>
        <begin position="616"/>
        <end position="654"/>
    </location>
</feature>
<feature type="compositionally biased region" description="Low complexity" evidence="1">
    <location>
        <begin position="296"/>
        <end position="306"/>
    </location>
</feature>
<organism evidence="3 4">
    <name type="scientific">Sanguibacter suaedae</name>
    <dbReference type="NCBI Taxonomy" id="2795737"/>
    <lineage>
        <taxon>Bacteria</taxon>
        <taxon>Bacillati</taxon>
        <taxon>Actinomycetota</taxon>
        <taxon>Actinomycetes</taxon>
        <taxon>Micrococcales</taxon>
        <taxon>Sanguibacteraceae</taxon>
        <taxon>Sanguibacter</taxon>
    </lineage>
</organism>
<accession>A0A934I2I6</accession>
<keyword evidence="2" id="KW-1133">Transmembrane helix</keyword>
<feature type="transmembrane region" description="Helical" evidence="2">
    <location>
        <begin position="156"/>
        <end position="173"/>
    </location>
</feature>
<dbReference type="RefSeq" id="WP_198732946.1">
    <property type="nucleotide sequence ID" value="NZ_JAEINH010000003.1"/>
</dbReference>
<evidence type="ECO:0000256" key="2">
    <source>
        <dbReference type="SAM" id="Phobius"/>
    </source>
</evidence>
<evidence type="ECO:0000256" key="1">
    <source>
        <dbReference type="SAM" id="MobiDB-lite"/>
    </source>
</evidence>
<protein>
    <submittedName>
        <fullName evidence="3">Metallophosphoesterase</fullName>
    </submittedName>
</protein>
<feature type="transmembrane region" description="Helical" evidence="2">
    <location>
        <begin position="34"/>
        <end position="56"/>
    </location>
</feature>
<evidence type="ECO:0000313" key="3">
    <source>
        <dbReference type="EMBL" id="MBI9114394.1"/>
    </source>
</evidence>